<name>A0ACC2EQY4_DIPCM</name>
<gene>
    <name evidence="1" type="ORF">O6H91_01G052000</name>
</gene>
<evidence type="ECO:0000313" key="1">
    <source>
        <dbReference type="EMBL" id="KAJ7568897.1"/>
    </source>
</evidence>
<proteinExistence type="predicted"/>
<sequence>MVRAYRQEHVYKHPWDRVTAANWRKYQDLEKKPLLAHILEVDTISRNIDEDSGKMHTKRLVTVNAPGPWWLQRILGSSICHSVEESTVDPVKQEMEMVTRNVTWKDFVEVEERCWYAPHPENSNWTLFRQQTHIRCAKLSVLASMADKIEKHCVEKFQQNSAKGREVMEQVCSFLEAESRKLNSPLSDLS</sequence>
<evidence type="ECO:0000313" key="2">
    <source>
        <dbReference type="Proteomes" id="UP001162992"/>
    </source>
</evidence>
<protein>
    <submittedName>
        <fullName evidence="1">Uncharacterized protein</fullName>
    </submittedName>
</protein>
<dbReference type="EMBL" id="CM055092">
    <property type="protein sequence ID" value="KAJ7568897.1"/>
    <property type="molecule type" value="Genomic_DNA"/>
</dbReference>
<keyword evidence="2" id="KW-1185">Reference proteome</keyword>
<dbReference type="Proteomes" id="UP001162992">
    <property type="component" value="Chromosome 1"/>
</dbReference>
<comment type="caution">
    <text evidence="1">The sequence shown here is derived from an EMBL/GenBank/DDBJ whole genome shotgun (WGS) entry which is preliminary data.</text>
</comment>
<accession>A0ACC2EQY4</accession>
<reference evidence="2" key="1">
    <citation type="journal article" date="2024" name="Proc. Natl. Acad. Sci. U.S.A.">
        <title>Extraordinary preservation of gene collinearity over three hundred million years revealed in homosporous lycophytes.</title>
        <authorList>
            <person name="Li C."/>
            <person name="Wickell D."/>
            <person name="Kuo L.Y."/>
            <person name="Chen X."/>
            <person name="Nie B."/>
            <person name="Liao X."/>
            <person name="Peng D."/>
            <person name="Ji J."/>
            <person name="Jenkins J."/>
            <person name="Williams M."/>
            <person name="Shu S."/>
            <person name="Plott C."/>
            <person name="Barry K."/>
            <person name="Rajasekar S."/>
            <person name="Grimwood J."/>
            <person name="Han X."/>
            <person name="Sun S."/>
            <person name="Hou Z."/>
            <person name="He W."/>
            <person name="Dai G."/>
            <person name="Sun C."/>
            <person name="Schmutz J."/>
            <person name="Leebens-Mack J.H."/>
            <person name="Li F.W."/>
            <person name="Wang L."/>
        </authorList>
    </citation>
    <scope>NUCLEOTIDE SEQUENCE [LARGE SCALE GENOMIC DNA]</scope>
    <source>
        <strain evidence="2">cv. PW_Plant_1</strain>
    </source>
</reference>
<organism evidence="1 2">
    <name type="scientific">Diphasiastrum complanatum</name>
    <name type="common">Issler's clubmoss</name>
    <name type="synonym">Lycopodium complanatum</name>
    <dbReference type="NCBI Taxonomy" id="34168"/>
    <lineage>
        <taxon>Eukaryota</taxon>
        <taxon>Viridiplantae</taxon>
        <taxon>Streptophyta</taxon>
        <taxon>Embryophyta</taxon>
        <taxon>Tracheophyta</taxon>
        <taxon>Lycopodiopsida</taxon>
        <taxon>Lycopodiales</taxon>
        <taxon>Lycopodiaceae</taxon>
        <taxon>Lycopodioideae</taxon>
        <taxon>Diphasiastrum</taxon>
    </lineage>
</organism>